<dbReference type="SUPFAM" id="SSF53383">
    <property type="entry name" value="PLP-dependent transferases"/>
    <property type="match status" value="1"/>
</dbReference>
<dbReference type="Proteomes" id="UP001431449">
    <property type="component" value="Unassembled WGS sequence"/>
</dbReference>
<keyword evidence="1 3" id="KW-0663">Pyridoxal phosphate</keyword>
<dbReference type="EMBL" id="JALNMH010000003">
    <property type="protein sequence ID" value="MCK7592994.1"/>
    <property type="molecule type" value="Genomic_DNA"/>
</dbReference>
<comment type="caution">
    <text evidence="4">The sequence shown here is derived from an EMBL/GenBank/DDBJ whole genome shotgun (WGS) entry which is preliminary data.</text>
</comment>
<proteinExistence type="inferred from homology"/>
<dbReference type="InterPro" id="IPR000653">
    <property type="entry name" value="DegT/StrS_aminotransferase"/>
</dbReference>
<name>A0ABT0GFM8_9GAMM</name>
<dbReference type="InterPro" id="IPR015421">
    <property type="entry name" value="PyrdxlP-dep_Trfase_major"/>
</dbReference>
<evidence type="ECO:0000313" key="4">
    <source>
        <dbReference type="EMBL" id="MCK7592994.1"/>
    </source>
</evidence>
<dbReference type="PANTHER" id="PTHR30244:SF34">
    <property type="entry name" value="DTDP-4-AMINO-4,6-DIDEOXYGALACTOSE TRANSAMINASE"/>
    <property type="match status" value="1"/>
</dbReference>
<evidence type="ECO:0000256" key="1">
    <source>
        <dbReference type="ARBA" id="ARBA00022898"/>
    </source>
</evidence>
<dbReference type="InterPro" id="IPR015422">
    <property type="entry name" value="PyrdxlP-dep_Trfase_small"/>
</dbReference>
<organism evidence="4 5">
    <name type="scientific">Pseudomarimonas salicorniae</name>
    <dbReference type="NCBI Taxonomy" id="2933270"/>
    <lineage>
        <taxon>Bacteria</taxon>
        <taxon>Pseudomonadati</taxon>
        <taxon>Pseudomonadota</taxon>
        <taxon>Gammaproteobacteria</taxon>
        <taxon>Lysobacterales</taxon>
        <taxon>Lysobacteraceae</taxon>
        <taxon>Pseudomarimonas</taxon>
    </lineage>
</organism>
<evidence type="ECO:0000313" key="5">
    <source>
        <dbReference type="Proteomes" id="UP001431449"/>
    </source>
</evidence>
<dbReference type="RefSeq" id="WP_248205836.1">
    <property type="nucleotide sequence ID" value="NZ_JALNMH010000003.1"/>
</dbReference>
<keyword evidence="4" id="KW-0032">Aminotransferase</keyword>
<dbReference type="CDD" id="cd00616">
    <property type="entry name" value="AHBA_syn"/>
    <property type="match status" value="1"/>
</dbReference>
<evidence type="ECO:0000256" key="2">
    <source>
        <dbReference type="ARBA" id="ARBA00037999"/>
    </source>
</evidence>
<dbReference type="Gene3D" id="3.40.640.10">
    <property type="entry name" value="Type I PLP-dependent aspartate aminotransferase-like (Major domain)"/>
    <property type="match status" value="1"/>
</dbReference>
<evidence type="ECO:0000256" key="3">
    <source>
        <dbReference type="RuleBase" id="RU004508"/>
    </source>
</evidence>
<dbReference type="Gene3D" id="3.90.1150.10">
    <property type="entry name" value="Aspartate Aminotransferase, domain 1"/>
    <property type="match status" value="1"/>
</dbReference>
<dbReference type="GO" id="GO:0008483">
    <property type="term" value="F:transaminase activity"/>
    <property type="evidence" value="ECO:0007669"/>
    <property type="project" value="UniProtKB-KW"/>
</dbReference>
<sequence>MQAEIPLACPEYDEAEAEALLAVLRSRRWSVGPALRQFEDGMAALAGRAHGVGVSSGTMALQIALEALGIGPGDEVIVPAYTFVGPVNAILGAGAHPVLVDVDPVTLNIDPDSVDAVVGPNTRAIMPVHLFGRPAPMPALQVIAEGHRLRVVDDACEAAGARDESGPVGRHGDIACFAFYPNKPVSVGEGGMLVMDDPDLVLRARQLRNQGNDPLSGTAIVDRPGHSARLSEWHAALGMVQLKRLEASMARRERVAALYRERLQDDERFELPAPAAANQRIAWFTWPLRLAPRLADRRDGLIRALRAEGIGCNTYFTPVHHLPFHRGRHRHGALTVTENVGRRCLAVPLHSAMGEDEVDRVCGLLRELVECAS</sequence>
<dbReference type="PIRSF" id="PIRSF000390">
    <property type="entry name" value="PLP_StrS"/>
    <property type="match status" value="1"/>
</dbReference>
<accession>A0ABT0GFM8</accession>
<gene>
    <name evidence="4" type="ORF">M0G41_04835</name>
</gene>
<dbReference type="Pfam" id="PF01041">
    <property type="entry name" value="DegT_DnrJ_EryC1"/>
    <property type="match status" value="1"/>
</dbReference>
<protein>
    <submittedName>
        <fullName evidence="4">DegT/DnrJ/EryC1/StrS family aminotransferase</fullName>
    </submittedName>
</protein>
<comment type="similarity">
    <text evidence="2 3">Belongs to the DegT/DnrJ/EryC1 family.</text>
</comment>
<keyword evidence="5" id="KW-1185">Reference proteome</keyword>
<reference evidence="4" key="1">
    <citation type="submission" date="2022-04" db="EMBL/GenBank/DDBJ databases">
        <title>Lysobacter sp. CAU 1642 isolated from sea sand.</title>
        <authorList>
            <person name="Kim W."/>
        </authorList>
    </citation>
    <scope>NUCLEOTIDE SEQUENCE</scope>
    <source>
        <strain evidence="4">CAU 1642</strain>
    </source>
</reference>
<dbReference type="InterPro" id="IPR015424">
    <property type="entry name" value="PyrdxlP-dep_Trfase"/>
</dbReference>
<keyword evidence="4" id="KW-0808">Transferase</keyword>
<dbReference type="PANTHER" id="PTHR30244">
    <property type="entry name" value="TRANSAMINASE"/>
    <property type="match status" value="1"/>
</dbReference>